<name>A0A518HY81_9BACT</name>
<dbReference type="KEGG" id="snep:Enr13x_55960"/>
<dbReference type="RefSeq" id="WP_145389978.1">
    <property type="nucleotide sequence ID" value="NZ_CP037423.1"/>
</dbReference>
<sequence length="708" mass="78387">MFGHKRRKTPTQVDWPRLKALLEDDDRRAAVERLYPDPRNESFLSSLRRVQPNLAGDVVSLGRQVFHGARLAEYPTLAVAGMLNSGKTSLVAGLLSRHGRARTLRGVANRQGTHRFVLWLPQKWREESALWQLLLDDFGDAVGHAPELLAEMPEEAHEQYNNRSGGVDALGVPLVATDPALDDLGIGLLDCPDIVSDEVFGVGSPERRRELLGKASTFCSAFLVVSTPSMARDRSLGDILQTISDLMPGIPRLLAVNKIRPGQTPEDVLESFEPQASKFGVERVYGAYDYELPKSEPFIPKSAKDGDQEVTIENPDDDPLPIFFSLSTHPDENPPAEIGCDRLLTHLTRELDRPESSDRFLMGRHAALRRAVWDMGLAAVEKDAEQSLRLTERARQTLLDTTISLFTKQSTGGAITEVRMHQSERIVRQLADAFCEAAPWYARWGVKINTFIQGRTKAASDLFKQYVPTAMAERYAESIKEKFKAKKVGQLVDPEDLDTSLRRFGAPLTLPHWFDGQNDPIDPAAWTQSMHEVLQTFHENDRVVFDSDQLRGVAEEMWRQIPRHKKLAFGLTPLAALLATFGSVLMLPVDFGATVLVANASVVELLAAAGLTAFSAYWAGGKTAQTLSTQAAVEQMSMFYVLLCHQIGIDPGSPLPSIRLKQSNIMFPTPNVKVAAGGGANATLAVYRMNQTFRQELNGILPRESKHA</sequence>
<dbReference type="AlphaFoldDB" id="A0A518HY81"/>
<evidence type="ECO:0000313" key="2">
    <source>
        <dbReference type="EMBL" id="QDV45717.1"/>
    </source>
</evidence>
<organism evidence="2 3">
    <name type="scientific">Stieleria neptunia</name>
    <dbReference type="NCBI Taxonomy" id="2527979"/>
    <lineage>
        <taxon>Bacteria</taxon>
        <taxon>Pseudomonadati</taxon>
        <taxon>Planctomycetota</taxon>
        <taxon>Planctomycetia</taxon>
        <taxon>Pirellulales</taxon>
        <taxon>Pirellulaceae</taxon>
        <taxon>Stieleria</taxon>
    </lineage>
</organism>
<proteinExistence type="predicted"/>
<evidence type="ECO:0000313" key="3">
    <source>
        <dbReference type="Proteomes" id="UP000319004"/>
    </source>
</evidence>
<evidence type="ECO:0000256" key="1">
    <source>
        <dbReference type="SAM" id="Phobius"/>
    </source>
</evidence>
<feature type="transmembrane region" description="Helical" evidence="1">
    <location>
        <begin position="567"/>
        <end position="589"/>
    </location>
</feature>
<feature type="transmembrane region" description="Helical" evidence="1">
    <location>
        <begin position="595"/>
        <end position="619"/>
    </location>
</feature>
<dbReference type="Proteomes" id="UP000319004">
    <property type="component" value="Chromosome"/>
</dbReference>
<keyword evidence="3" id="KW-1185">Reference proteome</keyword>
<reference evidence="2 3" key="1">
    <citation type="submission" date="2019-03" db="EMBL/GenBank/DDBJ databases">
        <title>Deep-cultivation of Planctomycetes and their phenomic and genomic characterization uncovers novel biology.</title>
        <authorList>
            <person name="Wiegand S."/>
            <person name="Jogler M."/>
            <person name="Boedeker C."/>
            <person name="Pinto D."/>
            <person name="Vollmers J."/>
            <person name="Rivas-Marin E."/>
            <person name="Kohn T."/>
            <person name="Peeters S.H."/>
            <person name="Heuer A."/>
            <person name="Rast P."/>
            <person name="Oberbeckmann S."/>
            <person name="Bunk B."/>
            <person name="Jeske O."/>
            <person name="Meyerdierks A."/>
            <person name="Storesund J.E."/>
            <person name="Kallscheuer N."/>
            <person name="Luecker S."/>
            <person name="Lage O.M."/>
            <person name="Pohl T."/>
            <person name="Merkel B.J."/>
            <person name="Hornburger P."/>
            <person name="Mueller R.-W."/>
            <person name="Bruemmer F."/>
            <person name="Labrenz M."/>
            <person name="Spormann A.M."/>
            <person name="Op den Camp H."/>
            <person name="Overmann J."/>
            <person name="Amann R."/>
            <person name="Jetten M.S.M."/>
            <person name="Mascher T."/>
            <person name="Medema M.H."/>
            <person name="Devos D.P."/>
            <person name="Kaster A.-K."/>
            <person name="Ovreas L."/>
            <person name="Rohde M."/>
            <person name="Galperin M.Y."/>
            <person name="Jogler C."/>
        </authorList>
    </citation>
    <scope>NUCLEOTIDE SEQUENCE [LARGE SCALE GENOMIC DNA]</scope>
    <source>
        <strain evidence="2 3">Enr13</strain>
    </source>
</reference>
<dbReference type="EMBL" id="CP037423">
    <property type="protein sequence ID" value="QDV45717.1"/>
    <property type="molecule type" value="Genomic_DNA"/>
</dbReference>
<accession>A0A518HY81</accession>
<evidence type="ECO:0008006" key="4">
    <source>
        <dbReference type="Google" id="ProtNLM"/>
    </source>
</evidence>
<dbReference type="InterPro" id="IPR027417">
    <property type="entry name" value="P-loop_NTPase"/>
</dbReference>
<gene>
    <name evidence="2" type="ORF">Enr13x_55960</name>
</gene>
<keyword evidence="1" id="KW-0472">Membrane</keyword>
<dbReference type="OrthoDB" id="221622at2"/>
<keyword evidence="1" id="KW-0812">Transmembrane</keyword>
<protein>
    <recommendedName>
        <fullName evidence="4">Dynamin family protein</fullName>
    </recommendedName>
</protein>
<keyword evidence="1" id="KW-1133">Transmembrane helix</keyword>
<dbReference type="SUPFAM" id="SSF52540">
    <property type="entry name" value="P-loop containing nucleoside triphosphate hydrolases"/>
    <property type="match status" value="1"/>
</dbReference>